<dbReference type="GO" id="GO:0004674">
    <property type="term" value="F:protein serine/threonine kinase activity"/>
    <property type="evidence" value="ECO:0007669"/>
    <property type="project" value="UniProtKB-KW"/>
</dbReference>
<keyword evidence="6 9" id="KW-0067">ATP-binding</keyword>
<evidence type="ECO:0000256" key="9">
    <source>
        <dbReference type="PROSITE-ProRule" id="PRU10141"/>
    </source>
</evidence>
<keyword evidence="12" id="KW-1185">Reference proteome</keyword>
<evidence type="ECO:0000256" key="8">
    <source>
        <dbReference type="ARBA" id="ARBA00048679"/>
    </source>
</evidence>
<dbReference type="GO" id="GO:0005524">
    <property type="term" value="F:ATP binding"/>
    <property type="evidence" value="ECO:0007669"/>
    <property type="project" value="UniProtKB-UniRule"/>
</dbReference>
<dbReference type="InterPro" id="IPR051334">
    <property type="entry name" value="SRPK"/>
</dbReference>
<keyword evidence="2" id="KW-0723">Serine/threonine-protein kinase</keyword>
<name>A0A6A7AZC7_9PLEO</name>
<comment type="catalytic activity">
    <reaction evidence="7">
        <text>L-threonyl-[protein] + ATP = O-phospho-L-threonyl-[protein] + ADP + H(+)</text>
        <dbReference type="Rhea" id="RHEA:46608"/>
        <dbReference type="Rhea" id="RHEA-COMP:11060"/>
        <dbReference type="Rhea" id="RHEA-COMP:11605"/>
        <dbReference type="ChEBI" id="CHEBI:15378"/>
        <dbReference type="ChEBI" id="CHEBI:30013"/>
        <dbReference type="ChEBI" id="CHEBI:30616"/>
        <dbReference type="ChEBI" id="CHEBI:61977"/>
        <dbReference type="ChEBI" id="CHEBI:456216"/>
        <dbReference type="EC" id="2.7.11.1"/>
    </reaction>
</comment>
<dbReference type="PROSITE" id="PS50011">
    <property type="entry name" value="PROTEIN_KINASE_DOM"/>
    <property type="match status" value="1"/>
</dbReference>
<evidence type="ECO:0000313" key="11">
    <source>
        <dbReference type="EMBL" id="KAF2847505.1"/>
    </source>
</evidence>
<dbReference type="GO" id="GO:0000245">
    <property type="term" value="P:spliceosomal complex assembly"/>
    <property type="evidence" value="ECO:0007669"/>
    <property type="project" value="TreeGrafter"/>
</dbReference>
<evidence type="ECO:0000256" key="1">
    <source>
        <dbReference type="ARBA" id="ARBA00012513"/>
    </source>
</evidence>
<keyword evidence="4 9" id="KW-0547">Nucleotide-binding</keyword>
<keyword evidence="5 11" id="KW-0418">Kinase</keyword>
<dbReference type="EMBL" id="MU006325">
    <property type="protein sequence ID" value="KAF2847505.1"/>
    <property type="molecule type" value="Genomic_DNA"/>
</dbReference>
<evidence type="ECO:0000256" key="3">
    <source>
        <dbReference type="ARBA" id="ARBA00022679"/>
    </source>
</evidence>
<accession>A0A6A7AZC7</accession>
<dbReference type="Gene3D" id="3.30.200.20">
    <property type="entry name" value="Phosphorylase Kinase, domain 1"/>
    <property type="match status" value="1"/>
</dbReference>
<evidence type="ECO:0000256" key="6">
    <source>
        <dbReference type="ARBA" id="ARBA00022840"/>
    </source>
</evidence>
<gene>
    <name evidence="11" type="ORF">T440DRAFT_471014</name>
</gene>
<dbReference type="AlphaFoldDB" id="A0A6A7AZC7"/>
<feature type="domain" description="Protein kinase" evidence="10">
    <location>
        <begin position="54"/>
        <end position="429"/>
    </location>
</feature>
<dbReference type="InterPro" id="IPR000719">
    <property type="entry name" value="Prot_kinase_dom"/>
</dbReference>
<evidence type="ECO:0000313" key="12">
    <source>
        <dbReference type="Proteomes" id="UP000799423"/>
    </source>
</evidence>
<reference evidence="11" key="1">
    <citation type="submission" date="2020-01" db="EMBL/GenBank/DDBJ databases">
        <authorList>
            <consortium name="DOE Joint Genome Institute"/>
            <person name="Haridas S."/>
            <person name="Albert R."/>
            <person name="Binder M."/>
            <person name="Bloem J."/>
            <person name="Labutti K."/>
            <person name="Salamov A."/>
            <person name="Andreopoulos B."/>
            <person name="Baker S.E."/>
            <person name="Barry K."/>
            <person name="Bills G."/>
            <person name="Bluhm B.H."/>
            <person name="Cannon C."/>
            <person name="Castanera R."/>
            <person name="Culley D.E."/>
            <person name="Daum C."/>
            <person name="Ezra D."/>
            <person name="Gonzalez J.B."/>
            <person name="Henrissat B."/>
            <person name="Kuo A."/>
            <person name="Liang C."/>
            <person name="Lipzen A."/>
            <person name="Lutzoni F."/>
            <person name="Magnuson J."/>
            <person name="Mondo S."/>
            <person name="Nolan M."/>
            <person name="Ohm R."/>
            <person name="Pangilinan J."/>
            <person name="Park H.-J."/>
            <person name="Ramirez L."/>
            <person name="Alfaro M."/>
            <person name="Sun H."/>
            <person name="Tritt A."/>
            <person name="Yoshinaga Y."/>
            <person name="Zwiers L.-H."/>
            <person name="Turgeon B.G."/>
            <person name="Goodwin S.B."/>
            <person name="Spatafora J.W."/>
            <person name="Crous P.W."/>
            <person name="Grigoriev I.V."/>
        </authorList>
    </citation>
    <scope>NUCLEOTIDE SEQUENCE</scope>
    <source>
        <strain evidence="11">IPT5</strain>
    </source>
</reference>
<evidence type="ECO:0000256" key="7">
    <source>
        <dbReference type="ARBA" id="ARBA00047899"/>
    </source>
</evidence>
<keyword evidence="3" id="KW-0808">Transferase</keyword>
<organism evidence="11 12">
    <name type="scientific">Plenodomus tracheiphilus IPT5</name>
    <dbReference type="NCBI Taxonomy" id="1408161"/>
    <lineage>
        <taxon>Eukaryota</taxon>
        <taxon>Fungi</taxon>
        <taxon>Dikarya</taxon>
        <taxon>Ascomycota</taxon>
        <taxon>Pezizomycotina</taxon>
        <taxon>Dothideomycetes</taxon>
        <taxon>Pleosporomycetidae</taxon>
        <taxon>Pleosporales</taxon>
        <taxon>Pleosporineae</taxon>
        <taxon>Leptosphaeriaceae</taxon>
        <taxon>Plenodomus</taxon>
    </lineage>
</organism>
<evidence type="ECO:0000256" key="5">
    <source>
        <dbReference type="ARBA" id="ARBA00022777"/>
    </source>
</evidence>
<dbReference type="OrthoDB" id="5979581at2759"/>
<protein>
    <recommendedName>
        <fullName evidence="1">non-specific serine/threonine protein kinase</fullName>
        <ecNumber evidence="1">2.7.11.1</ecNumber>
    </recommendedName>
</protein>
<dbReference type="PANTHER" id="PTHR47634:SF9">
    <property type="entry name" value="PROTEIN KINASE DOMAIN-CONTAINING PROTEIN-RELATED"/>
    <property type="match status" value="1"/>
</dbReference>
<dbReference type="Pfam" id="PF00069">
    <property type="entry name" value="Pkinase"/>
    <property type="match status" value="2"/>
</dbReference>
<dbReference type="InterPro" id="IPR017441">
    <property type="entry name" value="Protein_kinase_ATP_BS"/>
</dbReference>
<dbReference type="InterPro" id="IPR011009">
    <property type="entry name" value="Kinase-like_dom_sf"/>
</dbReference>
<evidence type="ECO:0000256" key="2">
    <source>
        <dbReference type="ARBA" id="ARBA00022527"/>
    </source>
</evidence>
<dbReference type="GO" id="GO:0050684">
    <property type="term" value="P:regulation of mRNA processing"/>
    <property type="evidence" value="ECO:0007669"/>
    <property type="project" value="TreeGrafter"/>
</dbReference>
<evidence type="ECO:0000259" key="10">
    <source>
        <dbReference type="PROSITE" id="PS50011"/>
    </source>
</evidence>
<dbReference type="Gene3D" id="1.10.510.10">
    <property type="entry name" value="Transferase(Phosphotransferase) domain 1"/>
    <property type="match status" value="1"/>
</dbReference>
<proteinExistence type="predicted"/>
<feature type="binding site" evidence="9">
    <location>
        <position position="88"/>
    </location>
    <ligand>
        <name>ATP</name>
        <dbReference type="ChEBI" id="CHEBI:30616"/>
    </ligand>
</feature>
<evidence type="ECO:0000256" key="4">
    <source>
        <dbReference type="ARBA" id="ARBA00022741"/>
    </source>
</evidence>
<comment type="catalytic activity">
    <reaction evidence="8">
        <text>L-seryl-[protein] + ATP = O-phospho-L-seryl-[protein] + ADP + H(+)</text>
        <dbReference type="Rhea" id="RHEA:17989"/>
        <dbReference type="Rhea" id="RHEA-COMP:9863"/>
        <dbReference type="Rhea" id="RHEA-COMP:11604"/>
        <dbReference type="ChEBI" id="CHEBI:15378"/>
        <dbReference type="ChEBI" id="CHEBI:29999"/>
        <dbReference type="ChEBI" id="CHEBI:30616"/>
        <dbReference type="ChEBI" id="CHEBI:83421"/>
        <dbReference type="ChEBI" id="CHEBI:456216"/>
        <dbReference type="EC" id="2.7.11.1"/>
    </reaction>
</comment>
<dbReference type="PANTHER" id="PTHR47634">
    <property type="entry name" value="PROTEIN KINASE DOMAIN-CONTAINING PROTEIN-RELATED"/>
    <property type="match status" value="1"/>
</dbReference>
<dbReference type="SUPFAM" id="SSF56112">
    <property type="entry name" value="Protein kinase-like (PK-like)"/>
    <property type="match status" value="1"/>
</dbReference>
<sequence length="431" mass="48645">MGSSPPSTPPAEVPRDPDLWRFEDTGATCEWAEEYGPGGFHPVHLGDTFRHGRYRVIRKLGDGSYSTVWLAVSSGTPRYVALKIMIAKASSSATELSILEKISSVASKDLDSQHITVLLDEFQHEGPNGKHQCLVFEAMGATAASLVEELPENKPKMYGKVQRYPKWIAKKILLHALRGLAFLHRNGVVHGDIQPGNLLFSVEGIDNTKEEELVQDESTTAVPLQRLDGKTDRWAPNNLYLQQSLHDHVKLTPELLVKLSDLGSAFWAAHPPHSTVTPVALRAPELILRQKNFGPGIDIWSFGCLMFEFLTGRTLFALMMLGHDQKEQDDTDDDHLVQLNDVIRPLPDSMMQAWPRAGKWYGEDRQRLQPYSDEESYIHDSIDKLFVENRSPEIDEEESRVLVALMRRILEYDPLVRPTAEDLLKHPWFAS</sequence>
<dbReference type="EC" id="2.7.11.1" evidence="1"/>
<dbReference type="Proteomes" id="UP000799423">
    <property type="component" value="Unassembled WGS sequence"/>
</dbReference>
<dbReference type="PROSITE" id="PS00107">
    <property type="entry name" value="PROTEIN_KINASE_ATP"/>
    <property type="match status" value="1"/>
</dbReference>